<protein>
    <submittedName>
        <fullName evidence="2">(California timema) hypothetical protein</fullName>
    </submittedName>
</protein>
<feature type="region of interest" description="Disordered" evidence="1">
    <location>
        <begin position="69"/>
        <end position="91"/>
    </location>
</feature>
<feature type="region of interest" description="Disordered" evidence="1">
    <location>
        <begin position="1"/>
        <end position="33"/>
    </location>
</feature>
<dbReference type="EMBL" id="OE180322">
    <property type="protein sequence ID" value="CAD7571051.1"/>
    <property type="molecule type" value="Genomic_DNA"/>
</dbReference>
<evidence type="ECO:0000313" key="2">
    <source>
        <dbReference type="EMBL" id="CAD7571051.1"/>
    </source>
</evidence>
<organism evidence="2">
    <name type="scientific">Timema californicum</name>
    <name type="common">California timema</name>
    <name type="synonym">Walking stick</name>
    <dbReference type="NCBI Taxonomy" id="61474"/>
    <lineage>
        <taxon>Eukaryota</taxon>
        <taxon>Metazoa</taxon>
        <taxon>Ecdysozoa</taxon>
        <taxon>Arthropoda</taxon>
        <taxon>Hexapoda</taxon>
        <taxon>Insecta</taxon>
        <taxon>Pterygota</taxon>
        <taxon>Neoptera</taxon>
        <taxon>Polyneoptera</taxon>
        <taxon>Phasmatodea</taxon>
        <taxon>Timematodea</taxon>
        <taxon>Timematoidea</taxon>
        <taxon>Timematidae</taxon>
        <taxon>Timema</taxon>
    </lineage>
</organism>
<name>A0A7R9J1Q7_TIMCA</name>
<sequence length="302" mass="32627">MKVELEEVNPHFRGGRVENHLGKTTPSSADRDSNLGLPVLSNTTSGLANYATEAGIGKVELEEVNPHLSGRRVENHFGKTTPSSPDRDSNLDLPVLSSRAQHNKRLANALLVLSSIAEDGEIEVRISVELEEVNPHLRGGRVENHLGKTTPVHPAEIRTSISPFSAVELNTTRALANNATEAAVELNTTSALDNYATEAAGSDTALLPSVNSTIASNTSCSAVIGSGAASSFHIEKNVKTFKDLISYQRMLGQRYQCHLLWFAVFNPGRMYRDGFTYMDSNSLVLQSSTAEDGEIEVRISVG</sequence>
<accession>A0A7R9J1Q7</accession>
<dbReference type="AlphaFoldDB" id="A0A7R9J1Q7"/>
<gene>
    <name evidence="2" type="ORF">TCMB3V08_LOCUS3737</name>
</gene>
<reference evidence="2" key="1">
    <citation type="submission" date="2020-11" db="EMBL/GenBank/DDBJ databases">
        <authorList>
            <person name="Tran Van P."/>
        </authorList>
    </citation>
    <scope>NUCLEOTIDE SEQUENCE</scope>
</reference>
<feature type="compositionally biased region" description="Basic and acidic residues" evidence="1">
    <location>
        <begin position="1"/>
        <end position="21"/>
    </location>
</feature>
<proteinExistence type="predicted"/>
<evidence type="ECO:0000256" key="1">
    <source>
        <dbReference type="SAM" id="MobiDB-lite"/>
    </source>
</evidence>